<comment type="caution">
    <text evidence="8">The sequence shown here is derived from an EMBL/GenBank/DDBJ whole genome shotgun (WGS) entry which is preliminary data.</text>
</comment>
<dbReference type="InterPro" id="IPR040327">
    <property type="entry name" value="At5g14285-like"/>
</dbReference>
<accession>A0A388K0U7</accession>
<comment type="subcellular location">
    <subcellularLocation>
        <location evidence="1">Membrane</location>
        <topology evidence="1">Multi-pass membrane protein</topology>
    </subcellularLocation>
</comment>
<evidence type="ECO:0000313" key="9">
    <source>
        <dbReference type="Proteomes" id="UP000265515"/>
    </source>
</evidence>
<feature type="domain" description="TLC" evidence="7">
    <location>
        <begin position="1"/>
        <end position="158"/>
    </location>
</feature>
<keyword evidence="4 5" id="KW-0472">Membrane</keyword>
<organism evidence="8 9">
    <name type="scientific">Chara braunii</name>
    <name type="common">Braun's stonewort</name>
    <dbReference type="NCBI Taxonomy" id="69332"/>
    <lineage>
        <taxon>Eukaryota</taxon>
        <taxon>Viridiplantae</taxon>
        <taxon>Streptophyta</taxon>
        <taxon>Charophyceae</taxon>
        <taxon>Charales</taxon>
        <taxon>Characeae</taxon>
        <taxon>Chara</taxon>
    </lineage>
</organism>
<dbReference type="Pfam" id="PF03798">
    <property type="entry name" value="TRAM_LAG1_CLN8"/>
    <property type="match status" value="1"/>
</dbReference>
<keyword evidence="2 5" id="KW-0812">Transmembrane</keyword>
<protein>
    <recommendedName>
        <fullName evidence="7">TLC domain-containing protein</fullName>
    </recommendedName>
</protein>
<evidence type="ECO:0000256" key="3">
    <source>
        <dbReference type="ARBA" id="ARBA00022989"/>
    </source>
</evidence>
<evidence type="ECO:0000313" key="8">
    <source>
        <dbReference type="EMBL" id="GBG63646.1"/>
    </source>
</evidence>
<evidence type="ECO:0000256" key="4">
    <source>
        <dbReference type="ARBA" id="ARBA00023136"/>
    </source>
</evidence>
<name>A0A388K0U7_CHABU</name>
<evidence type="ECO:0000256" key="5">
    <source>
        <dbReference type="PROSITE-ProRule" id="PRU00205"/>
    </source>
</evidence>
<feature type="transmembrane region" description="Helical" evidence="6">
    <location>
        <begin position="128"/>
        <end position="150"/>
    </location>
</feature>
<dbReference type="EMBL" id="BFEA01000041">
    <property type="protein sequence ID" value="GBG63646.1"/>
    <property type="molecule type" value="Genomic_DNA"/>
</dbReference>
<evidence type="ECO:0000256" key="6">
    <source>
        <dbReference type="SAM" id="Phobius"/>
    </source>
</evidence>
<reference evidence="8 9" key="1">
    <citation type="journal article" date="2018" name="Cell">
        <title>The Chara Genome: Secondary Complexity and Implications for Plant Terrestrialization.</title>
        <authorList>
            <person name="Nishiyama T."/>
            <person name="Sakayama H."/>
            <person name="Vries J.D."/>
            <person name="Buschmann H."/>
            <person name="Saint-Marcoux D."/>
            <person name="Ullrich K.K."/>
            <person name="Haas F.B."/>
            <person name="Vanderstraeten L."/>
            <person name="Becker D."/>
            <person name="Lang D."/>
            <person name="Vosolsobe S."/>
            <person name="Rombauts S."/>
            <person name="Wilhelmsson P.K.I."/>
            <person name="Janitza P."/>
            <person name="Kern R."/>
            <person name="Heyl A."/>
            <person name="Rumpler F."/>
            <person name="Villalobos L.I.A.C."/>
            <person name="Clay J.M."/>
            <person name="Skokan R."/>
            <person name="Toyoda A."/>
            <person name="Suzuki Y."/>
            <person name="Kagoshima H."/>
            <person name="Schijlen E."/>
            <person name="Tajeshwar N."/>
            <person name="Catarino B."/>
            <person name="Hetherington A.J."/>
            <person name="Saltykova A."/>
            <person name="Bonnot C."/>
            <person name="Breuninger H."/>
            <person name="Symeonidi A."/>
            <person name="Radhakrishnan G.V."/>
            <person name="Van Nieuwerburgh F."/>
            <person name="Deforce D."/>
            <person name="Chang C."/>
            <person name="Karol K.G."/>
            <person name="Hedrich R."/>
            <person name="Ulvskov P."/>
            <person name="Glockner G."/>
            <person name="Delwiche C.F."/>
            <person name="Petrasek J."/>
            <person name="Van de Peer Y."/>
            <person name="Friml J."/>
            <person name="Beilby M."/>
            <person name="Dolan L."/>
            <person name="Kohara Y."/>
            <person name="Sugano S."/>
            <person name="Fujiyama A."/>
            <person name="Delaux P.-M."/>
            <person name="Quint M."/>
            <person name="TheiBen G."/>
            <person name="Hagemann M."/>
            <person name="Harholt J."/>
            <person name="Dunand C."/>
            <person name="Zachgo S."/>
            <person name="Langdale J."/>
            <person name="Maumus F."/>
            <person name="Straeten D.V.D."/>
            <person name="Gould S.B."/>
            <person name="Rensing S.A."/>
        </authorList>
    </citation>
    <scope>NUCLEOTIDE SEQUENCE [LARGE SCALE GENOMIC DNA]</scope>
    <source>
        <strain evidence="8 9">S276</strain>
    </source>
</reference>
<evidence type="ECO:0000256" key="1">
    <source>
        <dbReference type="ARBA" id="ARBA00004141"/>
    </source>
</evidence>
<dbReference type="OMA" id="YIFHHIM"/>
<dbReference type="PANTHER" id="PTHR31766">
    <property type="entry name" value="GLABROUS1 ENHANCER-BINDING PROTEIN-LIKE 2"/>
    <property type="match status" value="1"/>
</dbReference>
<dbReference type="AlphaFoldDB" id="A0A388K0U7"/>
<evidence type="ECO:0000259" key="7">
    <source>
        <dbReference type="PROSITE" id="PS50922"/>
    </source>
</evidence>
<evidence type="ECO:0000256" key="2">
    <source>
        <dbReference type="ARBA" id="ARBA00022692"/>
    </source>
</evidence>
<sequence>MQFSLAYFIVDMLHLLVGTPDDWLYIFHHIMTSSYMMSCWLYTKHGAISVMLLIAAGEATSPCLNTWTLARIARTESRFAARLYSAMSPFFTVYFTLIRAGIGPWLVWKLGSFYVPGYGDAVIPRWLAVSWVVLTVGAVGGSMVWVYQLWRGLIKFYRRKLVTPTKES</sequence>
<dbReference type="PANTHER" id="PTHR31766:SF2">
    <property type="entry name" value="GLABROUS1 ENHANCER-BINDING PROTEIN-LIKE 2"/>
    <property type="match status" value="1"/>
</dbReference>
<feature type="transmembrane region" description="Helical" evidence="6">
    <location>
        <begin position="83"/>
        <end position="108"/>
    </location>
</feature>
<dbReference type="Gramene" id="GBG63646">
    <property type="protein sequence ID" value="GBG63646"/>
    <property type="gene ID" value="CBR_g38957"/>
</dbReference>
<keyword evidence="3 6" id="KW-1133">Transmembrane helix</keyword>
<dbReference type="OrthoDB" id="204175at2759"/>
<gene>
    <name evidence="8" type="ORF">CBR_g38957</name>
</gene>
<dbReference type="Proteomes" id="UP000265515">
    <property type="component" value="Unassembled WGS sequence"/>
</dbReference>
<proteinExistence type="predicted"/>
<dbReference type="InterPro" id="IPR006634">
    <property type="entry name" value="TLC-dom"/>
</dbReference>
<dbReference type="PROSITE" id="PS50922">
    <property type="entry name" value="TLC"/>
    <property type="match status" value="1"/>
</dbReference>
<keyword evidence="9" id="KW-1185">Reference proteome</keyword>
<dbReference type="GO" id="GO:0016020">
    <property type="term" value="C:membrane"/>
    <property type="evidence" value="ECO:0007669"/>
    <property type="project" value="UniProtKB-SubCell"/>
</dbReference>